<dbReference type="Proteomes" id="UP001469365">
    <property type="component" value="Unassembled WGS sequence"/>
</dbReference>
<reference evidence="1 2" key="1">
    <citation type="submission" date="2024-04" db="EMBL/GenBank/DDBJ databases">
        <title>draft genome sequnece of Paenibacillus filicis.</title>
        <authorList>
            <person name="Kim D.-U."/>
        </authorList>
    </citation>
    <scope>NUCLEOTIDE SEQUENCE [LARGE SCALE GENOMIC DNA]</scope>
    <source>
        <strain evidence="1 2">KACC14197</strain>
    </source>
</reference>
<evidence type="ECO:0000313" key="1">
    <source>
        <dbReference type="EMBL" id="MEK8128368.1"/>
    </source>
</evidence>
<sequence>MRHVMLKQTEAGLSVLLSIAHPEVTPGFVRRGGPLHIRICNVPDGVSEHQVLALYEQTSIFHQNGSSYTVDFSELGAGRVFVNKPLGSFVNSSTAAEIIGITRQAVYAFHNASKKDGYRGKFPRAVQQDPDGGNPWFDREEIQQYAKFRKIHEGRNKKSMPNEEENKD</sequence>
<organism evidence="1 2">
    <name type="scientific">Paenibacillus filicis</name>
    <dbReference type="NCBI Taxonomy" id="669464"/>
    <lineage>
        <taxon>Bacteria</taxon>
        <taxon>Bacillati</taxon>
        <taxon>Bacillota</taxon>
        <taxon>Bacilli</taxon>
        <taxon>Bacillales</taxon>
        <taxon>Paenibacillaceae</taxon>
        <taxon>Paenibacillus</taxon>
    </lineage>
</organism>
<proteinExistence type="predicted"/>
<protein>
    <submittedName>
        <fullName evidence="1">Uncharacterized protein</fullName>
    </submittedName>
</protein>
<evidence type="ECO:0000313" key="2">
    <source>
        <dbReference type="Proteomes" id="UP001469365"/>
    </source>
</evidence>
<dbReference type="EMBL" id="JBBPCC010000005">
    <property type="protein sequence ID" value="MEK8128368.1"/>
    <property type="molecule type" value="Genomic_DNA"/>
</dbReference>
<accession>A0ABU9DKR8</accession>
<keyword evidence="2" id="KW-1185">Reference proteome</keyword>
<gene>
    <name evidence="1" type="ORF">WMW72_10680</name>
</gene>
<comment type="caution">
    <text evidence="1">The sequence shown here is derived from an EMBL/GenBank/DDBJ whole genome shotgun (WGS) entry which is preliminary data.</text>
</comment>
<name>A0ABU9DKR8_9BACL</name>